<dbReference type="OrthoDB" id="975269at2"/>
<evidence type="ECO:0008006" key="4">
    <source>
        <dbReference type="Google" id="ProtNLM"/>
    </source>
</evidence>
<reference evidence="2 3" key="1">
    <citation type="submission" date="2018-06" db="EMBL/GenBank/DDBJ databases">
        <authorList>
            <consortium name="Pathogen Informatics"/>
            <person name="Doyle S."/>
        </authorList>
    </citation>
    <scope>NUCLEOTIDE SEQUENCE [LARGE SCALE GENOMIC DNA]</scope>
    <source>
        <strain evidence="2 3">NCTC13043</strain>
    </source>
</reference>
<dbReference type="EMBL" id="UGTP01000004">
    <property type="protein sequence ID" value="SUC37851.1"/>
    <property type="molecule type" value="Genomic_DNA"/>
</dbReference>
<feature type="chain" id="PRO_5016582027" description="DUF4421 domain-containing protein" evidence="1">
    <location>
        <begin position="22"/>
        <end position="389"/>
    </location>
</feature>
<sequence>MVGKNTTICLLLLLFVSTIKAENSKDTIPNRITKLWSDSTVWQLSDSIKHMPKLHLHQTEKAINVVGGIDTTYIEPQKYNFTVMLQNTNNFEMYALSSRENYHLTLAPEPTVRIGPYAGWRWLFLGYTLDIKHPFFNGSKQKRKEFDVSLYSAKIGIDLYYRKTGKDFKIRSLSLGKKIETHPMEGMEFDGVETTVKGFNIYYIFNHRRFSYPAAFSQSTIQRKSAGSPLIGIGYTKHTLRIDWPEFYQLVYKYLKMEGRYEDIKKSLEREELRYTNFTVSGGYAYHYVFARNWLLAGSAMLGFAYKHNRGKIVEENSSKHRIISDNIDFDGIVRFGMVWNNMKWYAGTSIIMHAFNYHRNGFSTTNLFGNMNIYVGMNFGKRGKRKKI</sequence>
<dbReference type="RefSeq" id="WP_115084203.1">
    <property type="nucleotide sequence ID" value="NZ_UGTP01000004.1"/>
</dbReference>
<evidence type="ECO:0000256" key="1">
    <source>
        <dbReference type="SAM" id="SignalP"/>
    </source>
</evidence>
<dbReference type="AlphaFoldDB" id="A0A379GAB2"/>
<name>A0A379GAB2_9BACT</name>
<organism evidence="2 3">
    <name type="scientific">Prevotella pallens</name>
    <dbReference type="NCBI Taxonomy" id="60133"/>
    <lineage>
        <taxon>Bacteria</taxon>
        <taxon>Pseudomonadati</taxon>
        <taxon>Bacteroidota</taxon>
        <taxon>Bacteroidia</taxon>
        <taxon>Bacteroidales</taxon>
        <taxon>Prevotellaceae</taxon>
        <taxon>Prevotella</taxon>
    </lineage>
</organism>
<dbReference type="Proteomes" id="UP000254235">
    <property type="component" value="Unassembled WGS sequence"/>
</dbReference>
<protein>
    <recommendedName>
        <fullName evidence="4">DUF4421 domain-containing protein</fullName>
    </recommendedName>
</protein>
<accession>A0A379GAB2</accession>
<proteinExistence type="predicted"/>
<feature type="signal peptide" evidence="1">
    <location>
        <begin position="1"/>
        <end position="21"/>
    </location>
</feature>
<gene>
    <name evidence="2" type="ORF">NCTC13043_02349</name>
</gene>
<dbReference type="GeneID" id="78571962"/>
<keyword evidence="1" id="KW-0732">Signal</keyword>
<dbReference type="InterPro" id="IPR025535">
    <property type="entry name" value="DUF4421"/>
</dbReference>
<dbReference type="Pfam" id="PF14391">
    <property type="entry name" value="DUF4421"/>
    <property type="match status" value="1"/>
</dbReference>
<evidence type="ECO:0000313" key="2">
    <source>
        <dbReference type="EMBL" id="SUC37851.1"/>
    </source>
</evidence>
<evidence type="ECO:0000313" key="3">
    <source>
        <dbReference type="Proteomes" id="UP000254235"/>
    </source>
</evidence>